<comment type="caution">
    <text evidence="1">The sequence shown here is derived from an EMBL/GenBank/DDBJ whole genome shotgun (WGS) entry which is preliminary data.</text>
</comment>
<sequence>MNVIRLHKDEFILDIYYDVELGNTHVADHGVTDLELYEFFSLEKYLAIKRKDGSFEAVGMTSNRSLKVIFRNQKMTKKQKHFFVITAWEYKLSKDETDAIRSREDL</sequence>
<organism evidence="1 2">
    <name type="scientific">Leptospira limi</name>
    <dbReference type="NCBI Taxonomy" id="2950023"/>
    <lineage>
        <taxon>Bacteria</taxon>
        <taxon>Pseudomonadati</taxon>
        <taxon>Spirochaetota</taxon>
        <taxon>Spirochaetia</taxon>
        <taxon>Leptospirales</taxon>
        <taxon>Leptospiraceae</taxon>
        <taxon>Leptospira</taxon>
    </lineage>
</organism>
<dbReference type="Proteomes" id="UP001209737">
    <property type="component" value="Unassembled WGS sequence"/>
</dbReference>
<dbReference type="GeneID" id="93340737"/>
<keyword evidence="2" id="KW-1185">Reference proteome</keyword>
<evidence type="ECO:0008006" key="3">
    <source>
        <dbReference type="Google" id="ProtNLM"/>
    </source>
</evidence>
<reference evidence="1 2" key="1">
    <citation type="submission" date="2022-06" db="EMBL/GenBank/DDBJ databases">
        <title>Leptospira isolates from biofilms formed at urban environments.</title>
        <authorList>
            <person name="Ribeiro P.S."/>
            <person name="Sousa T."/>
            <person name="Carvalho N."/>
            <person name="Aburjaile F."/>
            <person name="Neves F."/>
            <person name="Oliveira D."/>
            <person name="Blanco L."/>
            <person name="Lima J."/>
            <person name="Costa F."/>
            <person name="Brenig B."/>
            <person name="Soares S."/>
            <person name="Ramos R."/>
            <person name="Goes-Neto A."/>
            <person name="Matiuzzi M."/>
            <person name="Azevedo V."/>
            <person name="Ristow P."/>
        </authorList>
    </citation>
    <scope>NUCLEOTIDE SEQUENCE [LARGE SCALE GENOMIC DNA]</scope>
    <source>
        <strain evidence="1 2">VSF25</strain>
    </source>
</reference>
<dbReference type="RefSeq" id="WP_100728697.1">
    <property type="nucleotide sequence ID" value="NZ_JAMQPV010000001.1"/>
</dbReference>
<accession>A0ABT3LZN7</accession>
<name>A0ABT3LZN7_9LEPT</name>
<evidence type="ECO:0000313" key="2">
    <source>
        <dbReference type="Proteomes" id="UP001209737"/>
    </source>
</evidence>
<gene>
    <name evidence="1" type="ORF">ND812_11990</name>
</gene>
<dbReference type="EMBL" id="JAMQPV010000001">
    <property type="protein sequence ID" value="MCW7462813.1"/>
    <property type="molecule type" value="Genomic_DNA"/>
</dbReference>
<proteinExistence type="predicted"/>
<protein>
    <recommendedName>
        <fullName evidence="3">Phage protein</fullName>
    </recommendedName>
</protein>
<evidence type="ECO:0000313" key="1">
    <source>
        <dbReference type="EMBL" id="MCW7462813.1"/>
    </source>
</evidence>